<sequence length="727" mass="83234">MPKTGSTSSHCDEPLVCLPRAATIEKAGFLQKWTNYIKGYRQRWFVLDSNGILSYYRNREEVGYACRGSVNLQESQIHTDPATCNLTISASSQAFHLKAQNEADRQQWLNALEYARHHAIKKADSDEDEDAGAFSIKDVQALLDALQANIDRTLVEIKTSEGQMNKAINDVSKYAGVKVDDKVATLKVQLDNMVKSSSEMINTTKKDIRRLGKFINNEHEQRTRLQEQIETLAMQHSKLERAAFHSTSTEQIPFTDTEEEMFHDAVDDFDTKDDDEDDRKSGSSRQGSMDENDRAIFSAEIVTPRNDSSSLDTSSPSLTDSERKMVAKKRRSFITDRPQCSISLWSIMRNCIGKELTKIPMPVNFNEPLSVLQRITEDLEYAYLLDRAVTKDPLEQLCYVAAYAVSCYSTTGNRTTKPFNPLLGETYECDRTDDLGWRSVAEQVSHHPPASAHHAEGHGWTMYQDFCLTSRFRGKYLSVTPTGLTHVGFKNQKNLYSYKKITTTVHNIIVGKLWIDNHGEMIIENHGTGDKCVLKFSAYSYFSSEKPRKVTGIVKDNKGVAKYLIQGFWDKYIDFMEVTKYDHNDKHSKNVVETSAAKRLWTINPPYPNNEKMYHFTKLAIELNEPEDDIAPTDSRHRPDQRLMEEGNWDEANKIKNDLEEKQRIVRRKREAEAERAMAQGLAYPEYSPTWFEKSQDEHTGTVIHVFKGDYWGCKSKNDWSKCPIIF</sequence>
<evidence type="ECO:0000313" key="1">
    <source>
        <dbReference type="Proteomes" id="UP000887576"/>
    </source>
</evidence>
<dbReference type="Proteomes" id="UP000887576">
    <property type="component" value="Unplaced"/>
</dbReference>
<evidence type="ECO:0000313" key="2">
    <source>
        <dbReference type="WBParaSite" id="JU765_v2.g17041.t1"/>
    </source>
</evidence>
<proteinExistence type="predicted"/>
<name>A0AC34QK13_9BILA</name>
<dbReference type="WBParaSite" id="JU765_v2.g17041.t1">
    <property type="protein sequence ID" value="JU765_v2.g17041.t1"/>
    <property type="gene ID" value="JU765_v2.g17041"/>
</dbReference>
<organism evidence="1 2">
    <name type="scientific">Panagrolaimus sp. JU765</name>
    <dbReference type="NCBI Taxonomy" id="591449"/>
    <lineage>
        <taxon>Eukaryota</taxon>
        <taxon>Metazoa</taxon>
        <taxon>Ecdysozoa</taxon>
        <taxon>Nematoda</taxon>
        <taxon>Chromadorea</taxon>
        <taxon>Rhabditida</taxon>
        <taxon>Tylenchina</taxon>
        <taxon>Panagrolaimomorpha</taxon>
        <taxon>Panagrolaimoidea</taxon>
        <taxon>Panagrolaimidae</taxon>
        <taxon>Panagrolaimus</taxon>
    </lineage>
</organism>
<accession>A0AC34QK13</accession>
<reference evidence="2" key="1">
    <citation type="submission" date="2022-11" db="UniProtKB">
        <authorList>
            <consortium name="WormBaseParasite"/>
        </authorList>
    </citation>
    <scope>IDENTIFICATION</scope>
</reference>
<protein>
    <submittedName>
        <fullName evidence="2">Oxysterol-binding protein</fullName>
    </submittedName>
</protein>